<evidence type="ECO:0000256" key="5">
    <source>
        <dbReference type="ARBA" id="ARBA00018429"/>
    </source>
</evidence>
<sequence>MTTQLTWHDVIGQEKQQNYFIDTLKYVASERAAGKTIYPPQDEVFNAFRSTEFCDVKVVILGQDPYHGPNQAHGLSFSVKPGIPAPPSLVNIYKELATDIPGFVRPNHGYLQSWAEQGVLLLNTVLTVEAGQAHSHAKLGWETFTDKVISTLNTHRQGVIFLLWGSHAQKKGSIIDEARHLILKAPHPSPLSAHRGFLGCKHFSMTNQLLEKQGLAPIDWTPRLPESLA</sequence>
<evidence type="ECO:0000256" key="10">
    <source>
        <dbReference type="PROSITE-ProRule" id="PRU10072"/>
    </source>
</evidence>
<comment type="subcellular location">
    <subcellularLocation>
        <location evidence="9">Cytoplasm</location>
    </subcellularLocation>
</comment>
<dbReference type="Proteomes" id="UP000585363">
    <property type="component" value="Unassembled WGS sequence"/>
</dbReference>
<dbReference type="NCBIfam" id="TIGR00628">
    <property type="entry name" value="ung"/>
    <property type="match status" value="1"/>
</dbReference>
<evidence type="ECO:0000256" key="4">
    <source>
        <dbReference type="ARBA" id="ARBA00012030"/>
    </source>
</evidence>
<keyword evidence="8 9" id="KW-0234">DNA repair</keyword>
<organism evidence="13 14">
    <name type="scientific">Rouxiella aceris</name>
    <dbReference type="NCBI Taxonomy" id="2703884"/>
    <lineage>
        <taxon>Bacteria</taxon>
        <taxon>Pseudomonadati</taxon>
        <taxon>Pseudomonadota</taxon>
        <taxon>Gammaproteobacteria</taxon>
        <taxon>Enterobacterales</taxon>
        <taxon>Yersiniaceae</taxon>
        <taxon>Rouxiella</taxon>
    </lineage>
</organism>
<evidence type="ECO:0000256" key="6">
    <source>
        <dbReference type="ARBA" id="ARBA00022763"/>
    </source>
</evidence>
<comment type="caution">
    <text evidence="13">The sequence shown here is derived from an EMBL/GenBank/DDBJ whole genome shotgun (WGS) entry which is preliminary data.</text>
</comment>
<gene>
    <name evidence="9 13" type="primary">ung</name>
    <name evidence="13" type="ORF">GW590_03970</name>
</gene>
<feature type="domain" description="Uracil-DNA glycosylase-like" evidence="12">
    <location>
        <begin position="49"/>
        <end position="210"/>
    </location>
</feature>
<keyword evidence="7 9" id="KW-0378">Hydrolase</keyword>
<dbReference type="NCBIfam" id="NF003591">
    <property type="entry name" value="PRK05254.1-4"/>
    <property type="match status" value="1"/>
</dbReference>
<keyword evidence="13" id="KW-0326">Glycosidase</keyword>
<evidence type="ECO:0000256" key="2">
    <source>
        <dbReference type="ARBA" id="ARBA00002631"/>
    </source>
</evidence>
<dbReference type="GO" id="GO:0097510">
    <property type="term" value="P:base-excision repair, AP site formation via deaminated base removal"/>
    <property type="evidence" value="ECO:0007669"/>
    <property type="project" value="TreeGrafter"/>
</dbReference>
<comment type="similarity">
    <text evidence="3 9 11">Belongs to the uracil-DNA glycosylase (UDG) superfamily. UNG family.</text>
</comment>
<dbReference type="SUPFAM" id="SSF52141">
    <property type="entry name" value="Uracil-DNA glycosylase-like"/>
    <property type="match status" value="1"/>
</dbReference>
<evidence type="ECO:0000313" key="13">
    <source>
        <dbReference type="EMBL" id="NMP26028.1"/>
    </source>
</evidence>
<protein>
    <recommendedName>
        <fullName evidence="5 9">Uracil-DNA glycosylase</fullName>
        <shortName evidence="9">UDG</shortName>
        <ecNumber evidence="4 9">3.2.2.27</ecNumber>
    </recommendedName>
</protein>
<dbReference type="PROSITE" id="PS00130">
    <property type="entry name" value="U_DNA_GLYCOSYLASE"/>
    <property type="match status" value="1"/>
</dbReference>
<evidence type="ECO:0000259" key="12">
    <source>
        <dbReference type="SMART" id="SM00986"/>
    </source>
</evidence>
<evidence type="ECO:0000256" key="8">
    <source>
        <dbReference type="ARBA" id="ARBA00023204"/>
    </source>
</evidence>
<dbReference type="Gene3D" id="3.40.470.10">
    <property type="entry name" value="Uracil-DNA glycosylase-like domain"/>
    <property type="match status" value="1"/>
</dbReference>
<dbReference type="SMART" id="SM00986">
    <property type="entry name" value="UDG"/>
    <property type="match status" value="1"/>
</dbReference>
<dbReference type="GO" id="GO:0004844">
    <property type="term" value="F:uracil DNA N-glycosylase activity"/>
    <property type="evidence" value="ECO:0007669"/>
    <property type="project" value="UniProtKB-UniRule"/>
</dbReference>
<dbReference type="CDD" id="cd10027">
    <property type="entry name" value="UDG-F1-like"/>
    <property type="match status" value="1"/>
</dbReference>
<keyword evidence="9" id="KW-0963">Cytoplasm</keyword>
<name>A0A848MCN8_9GAMM</name>
<evidence type="ECO:0000256" key="11">
    <source>
        <dbReference type="RuleBase" id="RU003780"/>
    </source>
</evidence>
<dbReference type="InterPro" id="IPR002043">
    <property type="entry name" value="UDG_fam1"/>
</dbReference>
<evidence type="ECO:0000313" key="14">
    <source>
        <dbReference type="Proteomes" id="UP000585363"/>
    </source>
</evidence>
<reference evidence="13 14" key="2">
    <citation type="submission" date="2020-06" db="EMBL/GenBank/DDBJ databases">
        <title>Polyphasic characterization of a Rahnella strain isolated from tree sap.</title>
        <authorList>
            <person name="Kim I.S."/>
        </authorList>
    </citation>
    <scope>NUCLEOTIDE SEQUENCE [LARGE SCALE GENOMIC DNA]</scope>
    <source>
        <strain evidence="13 14">SAP-1</strain>
    </source>
</reference>
<dbReference type="NCBIfam" id="NF003588">
    <property type="entry name" value="PRK05254.1-1"/>
    <property type="match status" value="1"/>
</dbReference>
<dbReference type="FunFam" id="3.40.470.10:FF:000001">
    <property type="entry name" value="Uracil-DNA glycosylase"/>
    <property type="match status" value="1"/>
</dbReference>
<accession>A0A848MCN8</accession>
<dbReference type="PANTHER" id="PTHR11264">
    <property type="entry name" value="URACIL-DNA GLYCOSYLASE"/>
    <property type="match status" value="1"/>
</dbReference>
<evidence type="ECO:0000256" key="7">
    <source>
        <dbReference type="ARBA" id="ARBA00022801"/>
    </source>
</evidence>
<dbReference type="InterPro" id="IPR005122">
    <property type="entry name" value="Uracil-DNA_glycosylase-like"/>
</dbReference>
<keyword evidence="6 9" id="KW-0227">DNA damage</keyword>
<comment type="function">
    <text evidence="2 9 11">Excises uracil residues from the DNA which can arise as a result of misincorporation of dUMP residues by DNA polymerase or due to deamination of cytosine.</text>
</comment>
<dbReference type="AlphaFoldDB" id="A0A848MCN8"/>
<dbReference type="PANTHER" id="PTHR11264:SF0">
    <property type="entry name" value="URACIL-DNA GLYCOSYLASE"/>
    <property type="match status" value="1"/>
</dbReference>
<dbReference type="Pfam" id="PF03167">
    <property type="entry name" value="UDG"/>
    <property type="match status" value="1"/>
</dbReference>
<dbReference type="NCBIfam" id="NF003592">
    <property type="entry name" value="PRK05254.1-5"/>
    <property type="match status" value="1"/>
</dbReference>
<dbReference type="EMBL" id="JAADJU010000002">
    <property type="protein sequence ID" value="NMP26028.1"/>
    <property type="molecule type" value="Genomic_DNA"/>
</dbReference>
<reference evidence="13 14" key="1">
    <citation type="submission" date="2020-01" db="EMBL/GenBank/DDBJ databases">
        <authorList>
            <person name="Lee S.D."/>
        </authorList>
    </citation>
    <scope>NUCLEOTIDE SEQUENCE [LARGE SCALE GENOMIC DNA]</scope>
    <source>
        <strain evidence="13 14">SAP-1</strain>
    </source>
</reference>
<dbReference type="EC" id="3.2.2.27" evidence="4 9"/>
<dbReference type="HAMAP" id="MF_00148">
    <property type="entry name" value="UDG"/>
    <property type="match status" value="1"/>
</dbReference>
<evidence type="ECO:0000256" key="1">
    <source>
        <dbReference type="ARBA" id="ARBA00001400"/>
    </source>
</evidence>
<dbReference type="RefSeq" id="WP_169401733.1">
    <property type="nucleotide sequence ID" value="NZ_JAADJU010000002.1"/>
</dbReference>
<evidence type="ECO:0000256" key="9">
    <source>
        <dbReference type="HAMAP-Rule" id="MF_00148"/>
    </source>
</evidence>
<dbReference type="GO" id="GO:0005737">
    <property type="term" value="C:cytoplasm"/>
    <property type="evidence" value="ECO:0007669"/>
    <property type="project" value="UniProtKB-SubCell"/>
</dbReference>
<dbReference type="InterPro" id="IPR036895">
    <property type="entry name" value="Uracil-DNA_glycosylase-like_sf"/>
</dbReference>
<feature type="active site" description="Proton acceptor" evidence="9 10">
    <location>
        <position position="64"/>
    </location>
</feature>
<comment type="catalytic activity">
    <reaction evidence="1 9 11">
        <text>Hydrolyzes single-stranded DNA or mismatched double-stranded DNA and polynucleotides, releasing free uracil.</text>
        <dbReference type="EC" id="3.2.2.27"/>
    </reaction>
</comment>
<dbReference type="SMART" id="SM00987">
    <property type="entry name" value="UreE_C"/>
    <property type="match status" value="1"/>
</dbReference>
<proteinExistence type="inferred from homology"/>
<keyword evidence="14" id="KW-1185">Reference proteome</keyword>
<dbReference type="NCBIfam" id="NF003589">
    <property type="entry name" value="PRK05254.1-2"/>
    <property type="match status" value="1"/>
</dbReference>
<dbReference type="InterPro" id="IPR018085">
    <property type="entry name" value="Ura-DNA_Glyclase_AS"/>
</dbReference>
<evidence type="ECO:0000256" key="3">
    <source>
        <dbReference type="ARBA" id="ARBA00008184"/>
    </source>
</evidence>